<dbReference type="SUPFAM" id="SSF52141">
    <property type="entry name" value="Uracil-DNA glycosylase-like"/>
    <property type="match status" value="1"/>
</dbReference>
<dbReference type="CDD" id="cd10033">
    <property type="entry name" value="UDG_like"/>
    <property type="match status" value="1"/>
</dbReference>
<name>A0ABS7YQD5_9VIBR</name>
<organism evidence="2 3">
    <name type="scientific">Vibrio tritonius</name>
    <dbReference type="NCBI Taxonomy" id="1435069"/>
    <lineage>
        <taxon>Bacteria</taxon>
        <taxon>Pseudomonadati</taxon>
        <taxon>Pseudomonadota</taxon>
        <taxon>Gammaproteobacteria</taxon>
        <taxon>Vibrionales</taxon>
        <taxon>Vibrionaceae</taxon>
        <taxon>Vibrio</taxon>
    </lineage>
</organism>
<dbReference type="InterPro" id="IPR005122">
    <property type="entry name" value="Uracil-DNA_glycosylase-like"/>
</dbReference>
<feature type="domain" description="Uracil-DNA glycosylase-like" evidence="1">
    <location>
        <begin position="26"/>
        <end position="182"/>
    </location>
</feature>
<sequence>MLVQLLNEVRQCRACEPHLPLGANPVIRAQSSARILIIGQAPGTRVHATSIPWNDPSGDRLRVWMGVNKETFYDESQIAIMPMGFCYPGKAKSGDKPPRKECAPMWHEKILNYLPNIEITLLVGNYAQNYYLPNKPATLTETVKQWQRWAPHYIPLPHPSPRNNIWLKRNEWFDKELTPYIRRHISKQITTVKSK</sequence>
<dbReference type="InterPro" id="IPR047124">
    <property type="entry name" value="HI_0220.2"/>
</dbReference>
<gene>
    <name evidence="2" type="ORF">LDJ79_14230</name>
</gene>
<evidence type="ECO:0000313" key="3">
    <source>
        <dbReference type="Proteomes" id="UP001199044"/>
    </source>
</evidence>
<evidence type="ECO:0000259" key="1">
    <source>
        <dbReference type="SMART" id="SM00986"/>
    </source>
</evidence>
<comment type="caution">
    <text evidence="2">The sequence shown here is derived from an EMBL/GenBank/DDBJ whole genome shotgun (WGS) entry which is preliminary data.</text>
</comment>
<dbReference type="Proteomes" id="UP001199044">
    <property type="component" value="Unassembled WGS sequence"/>
</dbReference>
<dbReference type="EMBL" id="JAIWIU010000100">
    <property type="protein sequence ID" value="MCA2017277.1"/>
    <property type="molecule type" value="Genomic_DNA"/>
</dbReference>
<dbReference type="Gene3D" id="3.40.470.10">
    <property type="entry name" value="Uracil-DNA glycosylase-like domain"/>
    <property type="match status" value="1"/>
</dbReference>
<dbReference type="RefSeq" id="WP_068711612.1">
    <property type="nucleotide sequence ID" value="NZ_AP014635.1"/>
</dbReference>
<proteinExistence type="predicted"/>
<keyword evidence="3" id="KW-1185">Reference proteome</keyword>
<dbReference type="InterPro" id="IPR036895">
    <property type="entry name" value="Uracil-DNA_glycosylase-like_sf"/>
</dbReference>
<protein>
    <submittedName>
        <fullName evidence="2">Uracil-DNA glycosylase family protein</fullName>
    </submittedName>
</protein>
<dbReference type="Pfam" id="PF03167">
    <property type="entry name" value="UDG"/>
    <property type="match status" value="1"/>
</dbReference>
<dbReference type="SMART" id="SM00987">
    <property type="entry name" value="UreE_C"/>
    <property type="match status" value="1"/>
</dbReference>
<reference evidence="3" key="1">
    <citation type="submission" date="2023-07" db="EMBL/GenBank/DDBJ databases">
        <title>Molecular identification of indigenous halophilic bacteria isolated from red sea cost, biodegradation of synthetic dyes and assessment of degraded metabolite toxicity.</title>
        <authorList>
            <person name="Chaieb K."/>
            <person name="Altayb H.N."/>
        </authorList>
    </citation>
    <scope>NUCLEOTIDE SEQUENCE [LARGE SCALE GENOMIC DNA]</scope>
    <source>
        <strain evidence="3">K20</strain>
    </source>
</reference>
<evidence type="ECO:0000313" key="2">
    <source>
        <dbReference type="EMBL" id="MCA2017277.1"/>
    </source>
</evidence>
<accession>A0ABS7YQD5</accession>
<dbReference type="PANTHER" id="PTHR42160:SF1">
    <property type="entry name" value="URACIL-DNA GLYCOSYLASE SUPERFAMILY PROTEIN"/>
    <property type="match status" value="1"/>
</dbReference>
<dbReference type="PANTHER" id="PTHR42160">
    <property type="entry name" value="URACIL-DNA GLYCOSYLASE SUPERFAMILY PROTEIN"/>
    <property type="match status" value="1"/>
</dbReference>
<dbReference type="SMART" id="SM00986">
    <property type="entry name" value="UDG"/>
    <property type="match status" value="1"/>
</dbReference>